<comment type="similarity">
    <text evidence="4">Belongs to the ABC transporter superfamily. ABCF family. Uup subfamily.</text>
</comment>
<comment type="catalytic activity">
    <reaction evidence="3">
        <text>ATP + H2O = ADP + phosphate + H(+)</text>
        <dbReference type="Rhea" id="RHEA:13065"/>
        <dbReference type="ChEBI" id="CHEBI:15377"/>
        <dbReference type="ChEBI" id="CHEBI:15378"/>
        <dbReference type="ChEBI" id="CHEBI:30616"/>
        <dbReference type="ChEBI" id="CHEBI:43474"/>
        <dbReference type="ChEBI" id="CHEBI:456216"/>
    </reaction>
</comment>
<dbReference type="PROSITE" id="PS00211">
    <property type="entry name" value="ABC_TRANSPORTER_1"/>
    <property type="match status" value="1"/>
</dbReference>
<evidence type="ECO:0000256" key="5">
    <source>
        <dbReference type="SAM" id="Coils"/>
    </source>
</evidence>
<dbReference type="InterPro" id="IPR051309">
    <property type="entry name" value="ABCF_ATPase"/>
</dbReference>
<evidence type="ECO:0000256" key="3">
    <source>
        <dbReference type="ARBA" id="ARBA00049360"/>
    </source>
</evidence>
<dbReference type="EMBL" id="DVNC01000049">
    <property type="protein sequence ID" value="HIU53782.1"/>
    <property type="molecule type" value="Genomic_DNA"/>
</dbReference>
<organism evidence="7 8">
    <name type="scientific">Candidatus Scatocola faecipullorum</name>
    <dbReference type="NCBI Taxonomy" id="2840917"/>
    <lineage>
        <taxon>Bacteria</taxon>
        <taxon>Pseudomonadati</taxon>
        <taxon>Pseudomonadota</taxon>
        <taxon>Alphaproteobacteria</taxon>
        <taxon>Rhodospirillales</taxon>
        <taxon>Rhodospirillaceae</taxon>
        <taxon>Rhodospirillaceae incertae sedis</taxon>
        <taxon>Candidatus Scatocola</taxon>
    </lineage>
</organism>
<dbReference type="Gene3D" id="3.40.50.300">
    <property type="entry name" value="P-loop containing nucleotide triphosphate hydrolases"/>
    <property type="match status" value="2"/>
</dbReference>
<keyword evidence="1" id="KW-0547">Nucleotide-binding</keyword>
<dbReference type="Gene3D" id="1.10.287.380">
    <property type="entry name" value="Valyl-tRNA synthetase, C-terminal domain"/>
    <property type="match status" value="1"/>
</dbReference>
<dbReference type="SMART" id="SM00382">
    <property type="entry name" value="AAA"/>
    <property type="match status" value="2"/>
</dbReference>
<dbReference type="FunFam" id="3.40.50.300:FF:000309">
    <property type="entry name" value="ABC transporter ATP-binding protein"/>
    <property type="match status" value="1"/>
</dbReference>
<keyword evidence="2 7" id="KW-0067">ATP-binding</keyword>
<gene>
    <name evidence="7" type="ORF">IAD20_06845</name>
</gene>
<accession>A0A9D1SBS0</accession>
<dbReference type="GO" id="GO:0016887">
    <property type="term" value="F:ATP hydrolysis activity"/>
    <property type="evidence" value="ECO:0007669"/>
    <property type="project" value="InterPro"/>
</dbReference>
<dbReference type="GO" id="GO:0003677">
    <property type="term" value="F:DNA binding"/>
    <property type="evidence" value="ECO:0007669"/>
    <property type="project" value="InterPro"/>
</dbReference>
<evidence type="ECO:0000256" key="4">
    <source>
        <dbReference type="ARBA" id="ARBA00061478"/>
    </source>
</evidence>
<dbReference type="InterPro" id="IPR032524">
    <property type="entry name" value="ABC_tran_C"/>
</dbReference>
<dbReference type="PANTHER" id="PTHR42855:SF1">
    <property type="entry name" value="ABC TRANSPORTER DOMAIN-CONTAINING PROTEIN"/>
    <property type="match status" value="1"/>
</dbReference>
<dbReference type="GO" id="GO:0005524">
    <property type="term" value="F:ATP binding"/>
    <property type="evidence" value="ECO:0007669"/>
    <property type="project" value="UniProtKB-KW"/>
</dbReference>
<evidence type="ECO:0000313" key="8">
    <source>
        <dbReference type="Proteomes" id="UP000824107"/>
    </source>
</evidence>
<feature type="domain" description="ABC transporter" evidence="6">
    <location>
        <begin position="288"/>
        <end position="507"/>
    </location>
</feature>
<dbReference type="Pfam" id="PF00005">
    <property type="entry name" value="ABC_tran"/>
    <property type="match status" value="2"/>
</dbReference>
<name>A0A9D1SBS0_9PROT</name>
<dbReference type="InterPro" id="IPR003439">
    <property type="entry name" value="ABC_transporter-like_ATP-bd"/>
</dbReference>
<comment type="caution">
    <text evidence="7">The sequence shown here is derived from an EMBL/GenBank/DDBJ whole genome shotgun (WGS) entry which is preliminary data.</text>
</comment>
<feature type="coiled-coil region" evidence="5">
    <location>
        <begin position="538"/>
        <end position="606"/>
    </location>
</feature>
<proteinExistence type="inferred from homology"/>
<evidence type="ECO:0000256" key="2">
    <source>
        <dbReference type="ARBA" id="ARBA00022840"/>
    </source>
</evidence>
<dbReference type="InterPro" id="IPR037118">
    <property type="entry name" value="Val-tRNA_synth_C_sf"/>
</dbReference>
<reference evidence="7" key="2">
    <citation type="journal article" date="2021" name="PeerJ">
        <title>Extensive microbial diversity within the chicken gut microbiome revealed by metagenomics and culture.</title>
        <authorList>
            <person name="Gilroy R."/>
            <person name="Ravi A."/>
            <person name="Getino M."/>
            <person name="Pursley I."/>
            <person name="Horton D.L."/>
            <person name="Alikhan N.F."/>
            <person name="Baker D."/>
            <person name="Gharbi K."/>
            <person name="Hall N."/>
            <person name="Watson M."/>
            <person name="Adriaenssens E.M."/>
            <person name="Foster-Nyarko E."/>
            <person name="Jarju S."/>
            <person name="Secka A."/>
            <person name="Antonio M."/>
            <person name="Oren A."/>
            <person name="Chaudhuri R.R."/>
            <person name="La Ragione R."/>
            <person name="Hildebrand F."/>
            <person name="Pallen M.J."/>
        </authorList>
    </citation>
    <scope>NUCLEOTIDE SEQUENCE</scope>
    <source>
        <strain evidence="7">ChiW3-316</strain>
    </source>
</reference>
<evidence type="ECO:0000256" key="1">
    <source>
        <dbReference type="ARBA" id="ARBA00022741"/>
    </source>
</evidence>
<dbReference type="CDD" id="cd03221">
    <property type="entry name" value="ABCF_EF-3"/>
    <property type="match status" value="2"/>
</dbReference>
<dbReference type="AlphaFoldDB" id="A0A9D1SBS0"/>
<dbReference type="InterPro" id="IPR027417">
    <property type="entry name" value="P-loop_NTPase"/>
</dbReference>
<evidence type="ECO:0000313" key="7">
    <source>
        <dbReference type="EMBL" id="HIU53782.1"/>
    </source>
</evidence>
<reference evidence="7" key="1">
    <citation type="submission" date="2020-10" db="EMBL/GenBank/DDBJ databases">
        <authorList>
            <person name="Gilroy R."/>
        </authorList>
    </citation>
    <scope>NUCLEOTIDE SEQUENCE</scope>
    <source>
        <strain evidence="7">ChiW3-316</strain>
    </source>
</reference>
<dbReference type="SUPFAM" id="SSF52540">
    <property type="entry name" value="P-loop containing nucleoside triphosphate hydrolases"/>
    <property type="match status" value="2"/>
</dbReference>
<dbReference type="PROSITE" id="PS50893">
    <property type="entry name" value="ABC_TRANSPORTER_2"/>
    <property type="match status" value="2"/>
</dbReference>
<dbReference type="InterPro" id="IPR017871">
    <property type="entry name" value="ABC_transporter-like_CS"/>
</dbReference>
<evidence type="ECO:0000259" key="6">
    <source>
        <dbReference type="PROSITE" id="PS50893"/>
    </source>
</evidence>
<dbReference type="PANTHER" id="PTHR42855">
    <property type="entry name" value="ABC TRANSPORTER ATP-BINDING SUBUNIT"/>
    <property type="match status" value="1"/>
</dbReference>
<protein>
    <submittedName>
        <fullName evidence="7">ATP-binding cassette domain-containing protein</fullName>
    </submittedName>
</protein>
<keyword evidence="5" id="KW-0175">Coiled coil</keyword>
<sequence>MSNFEPPIMTIKGAKLSFGTNHLFTDVELYINRGDKICLVGRNGSGKSTLLKVIAGDIEADDGEIFIQPGTKISYMPQDPDFSAYKTLRDVVLSGLGEDEKHQEFKADILIEQLDIRDRQTPDSSSGGERKKAALAKALVGEPDILLLDEPTNHLDMPTIEKLEKIIKDFRGAVIVISHDRMFLGNVSQTTFWLDRGIMRRNNRGFKFFEEWQEQCIDQEIIEQKYLNKKIEEETEWLHKGVTARRKRNMGRLRRLQQLRQERREQIKQIGSVNMEIENTEFRSKMVIEAKHIYKSFGEREIVKDFSTRIIKGNKIGIVGPNGAGKTTLIKLLTKRLEPDSGFVRMGKNLEEAYFDQNRMTLDPKKTLWKTLCGEGDHIWVRGQYRHVVAYLKDFLFKPEQAQCPVAALSGGEKNRLMLAVALAKQSNFLVLDEPTNDLDMDTLDLLQEVLMEYDGTILLVSHDRDFIDRVVTSVIYMPGDGSVTEHAGSYSELLEKLRGKPAAKEDKKTAAAKSIAKATVSGNAKTAKLSYKQQRLLEVLPQEIEKLEAEIAAIEEELGNPDLYTADPDKFDALSSRLNEAQQEKDDAENQWLEIQMLKEELEKTD</sequence>
<feature type="domain" description="ABC transporter" evidence="6">
    <location>
        <begin position="8"/>
        <end position="221"/>
    </location>
</feature>
<dbReference type="InterPro" id="IPR003593">
    <property type="entry name" value="AAA+_ATPase"/>
</dbReference>
<dbReference type="Proteomes" id="UP000824107">
    <property type="component" value="Unassembled WGS sequence"/>
</dbReference>
<dbReference type="Pfam" id="PF16326">
    <property type="entry name" value="ABC_tran_CTD"/>
    <property type="match status" value="1"/>
</dbReference>